<dbReference type="Proteomes" id="UP001396334">
    <property type="component" value="Unassembled WGS sequence"/>
</dbReference>
<evidence type="ECO:0000313" key="3">
    <source>
        <dbReference type="Proteomes" id="UP001396334"/>
    </source>
</evidence>
<gene>
    <name evidence="2" type="ORF">V6N11_050294</name>
</gene>
<accession>A0ABR2T9T5</accession>
<reference evidence="2 3" key="1">
    <citation type="journal article" date="2024" name="G3 (Bethesda)">
        <title>Genome assembly of Hibiscus sabdariffa L. provides insights into metabolisms of medicinal natural products.</title>
        <authorList>
            <person name="Kim T."/>
        </authorList>
    </citation>
    <scope>NUCLEOTIDE SEQUENCE [LARGE SCALE GENOMIC DNA]</scope>
    <source>
        <strain evidence="2">TK-2024</strain>
        <tissue evidence="2">Old leaves</tissue>
    </source>
</reference>
<evidence type="ECO:0000313" key="2">
    <source>
        <dbReference type="EMBL" id="KAK9034116.1"/>
    </source>
</evidence>
<sequence length="90" mass="9577">MQAAKEARVRGGSGEGADAVDSWKRPPAGWLKVNTDGARNSSTVCRVPRRVNRVADGLAKIARFDSLECITFEAPPDAIAALLQLDALEA</sequence>
<proteinExistence type="predicted"/>
<evidence type="ECO:0000256" key="1">
    <source>
        <dbReference type="SAM" id="MobiDB-lite"/>
    </source>
</evidence>
<dbReference type="EMBL" id="JBBPBN010000007">
    <property type="protein sequence ID" value="KAK9034116.1"/>
    <property type="molecule type" value="Genomic_DNA"/>
</dbReference>
<evidence type="ECO:0008006" key="4">
    <source>
        <dbReference type="Google" id="ProtNLM"/>
    </source>
</evidence>
<comment type="caution">
    <text evidence="2">The sequence shown here is derived from an EMBL/GenBank/DDBJ whole genome shotgun (WGS) entry which is preliminary data.</text>
</comment>
<protein>
    <recommendedName>
        <fullName evidence="4">RNase H type-1 domain-containing protein</fullName>
    </recommendedName>
</protein>
<name>A0ABR2T9T5_9ROSI</name>
<organism evidence="2 3">
    <name type="scientific">Hibiscus sabdariffa</name>
    <name type="common">roselle</name>
    <dbReference type="NCBI Taxonomy" id="183260"/>
    <lineage>
        <taxon>Eukaryota</taxon>
        <taxon>Viridiplantae</taxon>
        <taxon>Streptophyta</taxon>
        <taxon>Embryophyta</taxon>
        <taxon>Tracheophyta</taxon>
        <taxon>Spermatophyta</taxon>
        <taxon>Magnoliopsida</taxon>
        <taxon>eudicotyledons</taxon>
        <taxon>Gunneridae</taxon>
        <taxon>Pentapetalae</taxon>
        <taxon>rosids</taxon>
        <taxon>malvids</taxon>
        <taxon>Malvales</taxon>
        <taxon>Malvaceae</taxon>
        <taxon>Malvoideae</taxon>
        <taxon>Hibiscus</taxon>
    </lineage>
</organism>
<feature type="region of interest" description="Disordered" evidence="1">
    <location>
        <begin position="1"/>
        <end position="25"/>
    </location>
</feature>
<keyword evidence="3" id="KW-1185">Reference proteome</keyword>